<dbReference type="AlphaFoldDB" id="A0A0P1FRW5"/>
<dbReference type="eggNOG" id="COG5454">
    <property type="taxonomic scope" value="Bacteria"/>
</dbReference>
<keyword evidence="1" id="KW-0472">Membrane</keyword>
<keyword evidence="1" id="KW-1133">Transmembrane helix</keyword>
<gene>
    <name evidence="2" type="ORF">THS5294_03314</name>
</gene>
<evidence type="ECO:0000256" key="1">
    <source>
        <dbReference type="SAM" id="Phobius"/>
    </source>
</evidence>
<feature type="transmembrane region" description="Helical" evidence="1">
    <location>
        <begin position="6"/>
        <end position="24"/>
    </location>
</feature>
<organism evidence="2 3">
    <name type="scientific">Thalassobacter stenotrophicus</name>
    <dbReference type="NCBI Taxonomy" id="266809"/>
    <lineage>
        <taxon>Bacteria</taxon>
        <taxon>Pseudomonadati</taxon>
        <taxon>Pseudomonadota</taxon>
        <taxon>Alphaproteobacteria</taxon>
        <taxon>Rhodobacterales</taxon>
        <taxon>Roseobacteraceae</taxon>
        <taxon>Thalassobacter</taxon>
    </lineage>
</organism>
<accession>A0A0P1FRW5</accession>
<evidence type="ECO:0000313" key="2">
    <source>
        <dbReference type="EMBL" id="CUH62000.1"/>
    </source>
</evidence>
<dbReference type="Proteomes" id="UP000051298">
    <property type="component" value="Unassembled WGS sequence"/>
</dbReference>
<sequence length="98" mass="10389">MGVFSGIVLYAVIWFITLLIVLVIRQPSQAEDGPVVPGTHAGAPADPQLRKRFLVTTLIALALWLPLVVTILSGGITLADIDLFTRFGGGGQPYGTSE</sequence>
<reference evidence="2 3" key="1">
    <citation type="submission" date="2015-09" db="EMBL/GenBank/DDBJ databases">
        <authorList>
            <consortium name="Swine Surveillance"/>
        </authorList>
    </citation>
    <scope>NUCLEOTIDE SEQUENCE [LARGE SCALE GENOMIC DNA]</scope>
    <source>
        <strain evidence="2 3">CECT 5294</strain>
    </source>
</reference>
<evidence type="ECO:0000313" key="3">
    <source>
        <dbReference type="Proteomes" id="UP000051298"/>
    </source>
</evidence>
<dbReference type="InterPro" id="IPR009935">
    <property type="entry name" value="DUF1467"/>
</dbReference>
<dbReference type="STRING" id="266809.PM03_01980"/>
<keyword evidence="1" id="KW-0812">Transmembrane</keyword>
<dbReference type="RefSeq" id="WP_058124561.1">
    <property type="nucleotide sequence ID" value="NZ_CYRX01000033.1"/>
</dbReference>
<proteinExistence type="predicted"/>
<name>A0A0P1FRW5_9RHOB</name>
<dbReference type="EMBL" id="CYRX01000033">
    <property type="protein sequence ID" value="CUH62000.1"/>
    <property type="molecule type" value="Genomic_DNA"/>
</dbReference>
<dbReference type="Pfam" id="PF07330">
    <property type="entry name" value="DUF1467"/>
    <property type="match status" value="1"/>
</dbReference>
<protein>
    <submittedName>
        <fullName evidence="2">Putative secreted protein</fullName>
    </submittedName>
</protein>
<feature type="transmembrane region" description="Helical" evidence="1">
    <location>
        <begin position="53"/>
        <end position="76"/>
    </location>
</feature>